<feature type="region of interest" description="Disordered" evidence="1">
    <location>
        <begin position="53"/>
        <end position="74"/>
    </location>
</feature>
<organism evidence="2 3">
    <name type="scientific">Aplosporella prunicola CBS 121167</name>
    <dbReference type="NCBI Taxonomy" id="1176127"/>
    <lineage>
        <taxon>Eukaryota</taxon>
        <taxon>Fungi</taxon>
        <taxon>Dikarya</taxon>
        <taxon>Ascomycota</taxon>
        <taxon>Pezizomycotina</taxon>
        <taxon>Dothideomycetes</taxon>
        <taxon>Dothideomycetes incertae sedis</taxon>
        <taxon>Botryosphaeriales</taxon>
        <taxon>Aplosporellaceae</taxon>
        <taxon>Aplosporella</taxon>
    </lineage>
</organism>
<dbReference type="AlphaFoldDB" id="A0A6A6BDY0"/>
<gene>
    <name evidence="2" type="ORF">K452DRAFT_17656</name>
</gene>
<evidence type="ECO:0000313" key="2">
    <source>
        <dbReference type="EMBL" id="KAF2142370.1"/>
    </source>
</evidence>
<dbReference type="GeneID" id="54293323"/>
<evidence type="ECO:0000256" key="1">
    <source>
        <dbReference type="SAM" id="MobiDB-lite"/>
    </source>
</evidence>
<reference evidence="2" key="1">
    <citation type="journal article" date="2020" name="Stud. Mycol.">
        <title>101 Dothideomycetes genomes: a test case for predicting lifestyles and emergence of pathogens.</title>
        <authorList>
            <person name="Haridas S."/>
            <person name="Albert R."/>
            <person name="Binder M."/>
            <person name="Bloem J."/>
            <person name="Labutti K."/>
            <person name="Salamov A."/>
            <person name="Andreopoulos B."/>
            <person name="Baker S."/>
            <person name="Barry K."/>
            <person name="Bills G."/>
            <person name="Bluhm B."/>
            <person name="Cannon C."/>
            <person name="Castanera R."/>
            <person name="Culley D."/>
            <person name="Daum C."/>
            <person name="Ezra D."/>
            <person name="Gonzalez J."/>
            <person name="Henrissat B."/>
            <person name="Kuo A."/>
            <person name="Liang C."/>
            <person name="Lipzen A."/>
            <person name="Lutzoni F."/>
            <person name="Magnuson J."/>
            <person name="Mondo S."/>
            <person name="Nolan M."/>
            <person name="Ohm R."/>
            <person name="Pangilinan J."/>
            <person name="Park H.-J."/>
            <person name="Ramirez L."/>
            <person name="Alfaro M."/>
            <person name="Sun H."/>
            <person name="Tritt A."/>
            <person name="Yoshinaga Y."/>
            <person name="Zwiers L.-H."/>
            <person name="Turgeon B."/>
            <person name="Goodwin S."/>
            <person name="Spatafora J."/>
            <person name="Crous P."/>
            <person name="Grigoriev I."/>
        </authorList>
    </citation>
    <scope>NUCLEOTIDE SEQUENCE</scope>
    <source>
        <strain evidence="2">CBS 121167</strain>
    </source>
</reference>
<protein>
    <submittedName>
        <fullName evidence="2">Uncharacterized protein</fullName>
    </submittedName>
</protein>
<evidence type="ECO:0000313" key="3">
    <source>
        <dbReference type="Proteomes" id="UP000799438"/>
    </source>
</evidence>
<dbReference type="RefSeq" id="XP_033398082.1">
    <property type="nucleotide sequence ID" value="XM_033535827.1"/>
</dbReference>
<keyword evidence="3" id="KW-1185">Reference proteome</keyword>
<sequence>MCNSLSLPLSLLVWVREMERLPRVFLFSSTLSLSPRARARAITAEIPNRSLSIIPMPGRPPRRNPRGCPGDSHA</sequence>
<dbReference type="Proteomes" id="UP000799438">
    <property type="component" value="Unassembled WGS sequence"/>
</dbReference>
<name>A0A6A6BDY0_9PEZI</name>
<proteinExistence type="predicted"/>
<dbReference type="EMBL" id="ML995484">
    <property type="protein sequence ID" value="KAF2142370.1"/>
    <property type="molecule type" value="Genomic_DNA"/>
</dbReference>
<accession>A0A6A6BDY0</accession>